<sequence length="65" mass="7378">MHDTYTHEHAHSHTLGFTDPHTESDPHIHPHNHAVGKPHEHLGDTNLTTEYGRRANAQVEEANEN</sequence>
<gene>
    <name evidence="2" type="ORF">LCGC14_1539230</name>
</gene>
<protein>
    <submittedName>
        <fullName evidence="2">Uncharacterized protein</fullName>
    </submittedName>
</protein>
<organism evidence="2">
    <name type="scientific">marine sediment metagenome</name>
    <dbReference type="NCBI Taxonomy" id="412755"/>
    <lineage>
        <taxon>unclassified sequences</taxon>
        <taxon>metagenomes</taxon>
        <taxon>ecological metagenomes</taxon>
    </lineage>
</organism>
<feature type="compositionally biased region" description="Basic and acidic residues" evidence="1">
    <location>
        <begin position="1"/>
        <end position="11"/>
    </location>
</feature>
<comment type="caution">
    <text evidence="2">The sequence shown here is derived from an EMBL/GenBank/DDBJ whole genome shotgun (WGS) entry which is preliminary data.</text>
</comment>
<name>A0A0F9ITM2_9ZZZZ</name>
<feature type="region of interest" description="Disordered" evidence="1">
    <location>
        <begin position="1"/>
        <end position="65"/>
    </location>
</feature>
<proteinExistence type="predicted"/>
<dbReference type="AlphaFoldDB" id="A0A0F9ITM2"/>
<evidence type="ECO:0000313" key="2">
    <source>
        <dbReference type="EMBL" id="KKM60699.1"/>
    </source>
</evidence>
<dbReference type="EMBL" id="LAZR01011629">
    <property type="protein sequence ID" value="KKM60699.1"/>
    <property type="molecule type" value="Genomic_DNA"/>
</dbReference>
<evidence type="ECO:0000256" key="1">
    <source>
        <dbReference type="SAM" id="MobiDB-lite"/>
    </source>
</evidence>
<reference evidence="2" key="1">
    <citation type="journal article" date="2015" name="Nature">
        <title>Complex archaea that bridge the gap between prokaryotes and eukaryotes.</title>
        <authorList>
            <person name="Spang A."/>
            <person name="Saw J.H."/>
            <person name="Jorgensen S.L."/>
            <person name="Zaremba-Niedzwiedzka K."/>
            <person name="Martijn J."/>
            <person name="Lind A.E."/>
            <person name="van Eijk R."/>
            <person name="Schleper C."/>
            <person name="Guy L."/>
            <person name="Ettema T.J."/>
        </authorList>
    </citation>
    <scope>NUCLEOTIDE SEQUENCE</scope>
</reference>
<accession>A0A0F9ITM2</accession>